<organism evidence="8 9">
    <name type="scientific">Dendryphion nanum</name>
    <dbReference type="NCBI Taxonomy" id="256645"/>
    <lineage>
        <taxon>Eukaryota</taxon>
        <taxon>Fungi</taxon>
        <taxon>Dikarya</taxon>
        <taxon>Ascomycota</taxon>
        <taxon>Pezizomycotina</taxon>
        <taxon>Dothideomycetes</taxon>
        <taxon>Pleosporomycetidae</taxon>
        <taxon>Pleosporales</taxon>
        <taxon>Torulaceae</taxon>
        <taxon>Dendryphion</taxon>
    </lineage>
</organism>
<dbReference type="OrthoDB" id="3163292at2759"/>
<gene>
    <name evidence="8" type="ORF">B0J11DRAFT_581370</name>
</gene>
<feature type="compositionally biased region" description="Basic and acidic residues" evidence="6">
    <location>
        <begin position="1"/>
        <end position="18"/>
    </location>
</feature>
<dbReference type="PANTHER" id="PTHR31845:SF21">
    <property type="entry name" value="REGULATORY PROTEIN LEU3"/>
    <property type="match status" value="1"/>
</dbReference>
<dbReference type="GO" id="GO:0000976">
    <property type="term" value="F:transcription cis-regulatory region binding"/>
    <property type="evidence" value="ECO:0007669"/>
    <property type="project" value="TreeGrafter"/>
</dbReference>
<dbReference type="CDD" id="cd12148">
    <property type="entry name" value="fungal_TF_MHR"/>
    <property type="match status" value="1"/>
</dbReference>
<dbReference type="InterPro" id="IPR007219">
    <property type="entry name" value="XnlR_reg_dom"/>
</dbReference>
<evidence type="ECO:0000259" key="7">
    <source>
        <dbReference type="Pfam" id="PF04082"/>
    </source>
</evidence>
<evidence type="ECO:0000256" key="6">
    <source>
        <dbReference type="SAM" id="MobiDB-lite"/>
    </source>
</evidence>
<keyword evidence="2" id="KW-0805">Transcription regulation</keyword>
<reference evidence="8" key="1">
    <citation type="journal article" date="2021" name="Nat. Commun.">
        <title>Genetic determinants of endophytism in the Arabidopsis root mycobiome.</title>
        <authorList>
            <person name="Mesny F."/>
            <person name="Miyauchi S."/>
            <person name="Thiergart T."/>
            <person name="Pickel B."/>
            <person name="Atanasova L."/>
            <person name="Karlsson M."/>
            <person name="Huettel B."/>
            <person name="Barry K.W."/>
            <person name="Haridas S."/>
            <person name="Chen C."/>
            <person name="Bauer D."/>
            <person name="Andreopoulos W."/>
            <person name="Pangilinan J."/>
            <person name="LaButti K."/>
            <person name="Riley R."/>
            <person name="Lipzen A."/>
            <person name="Clum A."/>
            <person name="Drula E."/>
            <person name="Henrissat B."/>
            <person name="Kohler A."/>
            <person name="Grigoriev I.V."/>
            <person name="Martin F.M."/>
            <person name="Hacquard S."/>
        </authorList>
    </citation>
    <scope>NUCLEOTIDE SEQUENCE</scope>
    <source>
        <strain evidence="8">MPI-CAGE-CH-0243</strain>
    </source>
</reference>
<evidence type="ECO:0000313" key="8">
    <source>
        <dbReference type="EMBL" id="KAH7122679.1"/>
    </source>
</evidence>
<dbReference type="GO" id="GO:0008270">
    <property type="term" value="F:zinc ion binding"/>
    <property type="evidence" value="ECO:0007669"/>
    <property type="project" value="InterPro"/>
</dbReference>
<keyword evidence="5" id="KW-0539">Nucleus</keyword>
<evidence type="ECO:0000256" key="2">
    <source>
        <dbReference type="ARBA" id="ARBA00023015"/>
    </source>
</evidence>
<proteinExistence type="predicted"/>
<evidence type="ECO:0000256" key="4">
    <source>
        <dbReference type="ARBA" id="ARBA00023163"/>
    </source>
</evidence>
<comment type="subcellular location">
    <subcellularLocation>
        <location evidence="1">Nucleus</location>
    </subcellularLocation>
</comment>
<feature type="domain" description="Xylanolytic transcriptional activator regulatory" evidence="7">
    <location>
        <begin position="73"/>
        <end position="230"/>
    </location>
</feature>
<dbReference type="GO" id="GO:0005634">
    <property type="term" value="C:nucleus"/>
    <property type="evidence" value="ECO:0007669"/>
    <property type="project" value="UniProtKB-SubCell"/>
</dbReference>
<protein>
    <recommendedName>
        <fullName evidence="7">Xylanolytic transcriptional activator regulatory domain-containing protein</fullName>
    </recommendedName>
</protein>
<keyword evidence="3" id="KW-0238">DNA-binding</keyword>
<dbReference type="EMBL" id="JAGMWT010000009">
    <property type="protein sequence ID" value="KAH7122679.1"/>
    <property type="molecule type" value="Genomic_DNA"/>
</dbReference>
<evidence type="ECO:0000256" key="3">
    <source>
        <dbReference type="ARBA" id="ARBA00023125"/>
    </source>
</evidence>
<evidence type="ECO:0000313" key="9">
    <source>
        <dbReference type="Proteomes" id="UP000700596"/>
    </source>
</evidence>
<name>A0A9P9DNH9_9PLEO</name>
<dbReference type="GO" id="GO:0000981">
    <property type="term" value="F:DNA-binding transcription factor activity, RNA polymerase II-specific"/>
    <property type="evidence" value="ECO:0007669"/>
    <property type="project" value="TreeGrafter"/>
</dbReference>
<evidence type="ECO:0000256" key="1">
    <source>
        <dbReference type="ARBA" id="ARBA00004123"/>
    </source>
</evidence>
<keyword evidence="9" id="KW-1185">Reference proteome</keyword>
<dbReference type="Proteomes" id="UP000700596">
    <property type="component" value="Unassembled WGS sequence"/>
</dbReference>
<dbReference type="GO" id="GO:0006351">
    <property type="term" value="P:DNA-templated transcription"/>
    <property type="evidence" value="ECO:0007669"/>
    <property type="project" value="InterPro"/>
</dbReference>
<dbReference type="InterPro" id="IPR051089">
    <property type="entry name" value="prtT"/>
</dbReference>
<comment type="caution">
    <text evidence="8">The sequence shown here is derived from an EMBL/GenBank/DDBJ whole genome shotgun (WGS) entry which is preliminary data.</text>
</comment>
<keyword evidence="4" id="KW-0804">Transcription</keyword>
<sequence length="546" mass="61641">MARQLEELKSQRADEPGKSTESPSFGDVSDVSPNFDVEYPYRLTFDDSDLIKEQFELADFVIDRETVVEVYYIFSYHFHPHLPMFEPSHSIAFIHDSSPLLFWTIIAIVLARQLRPNHGDLFKLLEKPFTKQLKSDFLSAPLPIHTIQALLYLITFPFPTDSQTREPSWLYCGIALNASLYMGLQKSKPTQSLRSIGVVPGTIRARARTWLACFVASTSLSLFVGSSPLIHSTGELENIMKFTHEQPLPLEYMYEITVQHTLAKFTSVLLNDARAAVNLAVVQLVDGELDGLKAKSLAMDWTSRTEYCLLVAKLHLYAMTVIKMQSDITSRNILLQLGLSVSLRIVYLMERGLGYESNQYTDVPVDLLPRTCPKNHFRGLLLASIFLLRYFALNDHATAEEQELARNSVSIAHTYFKSISAEPSDEQDRGARLLASLSRQKPVNIDNFKPRVDDRLGASLLYDAITTGHELRNDNIEAEEIIPATVTDTPDVADYSSSQHNIVVPEFDTDPMEGLNDLDFTLPADLWGDTMWGMFDFNMVPPPPPR</sequence>
<dbReference type="PANTHER" id="PTHR31845">
    <property type="entry name" value="FINGER DOMAIN PROTEIN, PUTATIVE-RELATED"/>
    <property type="match status" value="1"/>
</dbReference>
<feature type="region of interest" description="Disordered" evidence="6">
    <location>
        <begin position="1"/>
        <end position="31"/>
    </location>
</feature>
<accession>A0A9P9DNH9</accession>
<dbReference type="Pfam" id="PF04082">
    <property type="entry name" value="Fungal_trans"/>
    <property type="match status" value="1"/>
</dbReference>
<evidence type="ECO:0000256" key="5">
    <source>
        <dbReference type="ARBA" id="ARBA00023242"/>
    </source>
</evidence>
<dbReference type="AlphaFoldDB" id="A0A9P9DNH9"/>